<evidence type="ECO:0000313" key="2">
    <source>
        <dbReference type="Proteomes" id="UP000650081"/>
    </source>
</evidence>
<comment type="caution">
    <text evidence="1">The sequence shown here is derived from an EMBL/GenBank/DDBJ whole genome shotgun (WGS) entry which is preliminary data.</text>
</comment>
<proteinExistence type="predicted"/>
<protein>
    <submittedName>
        <fullName evidence="1">Uncharacterized protein</fullName>
    </submittedName>
</protein>
<evidence type="ECO:0000313" key="1">
    <source>
        <dbReference type="EMBL" id="MBC6994705.1"/>
    </source>
</evidence>
<dbReference type="EMBL" id="JACSIT010000100">
    <property type="protein sequence ID" value="MBC6994705.1"/>
    <property type="molecule type" value="Genomic_DNA"/>
</dbReference>
<sequence>MSFRKIRWSSVAFVLILGLSGACFGFLLGRIQHHNASSTTQFEEMGSQVKATSEVLFRGADLVKRLLVK</sequence>
<reference evidence="1" key="1">
    <citation type="submission" date="2020-08" db="EMBL/GenBank/DDBJ databases">
        <title>Lewinella bacteria from marine environments.</title>
        <authorList>
            <person name="Zhong Y."/>
        </authorList>
    </citation>
    <scope>NUCLEOTIDE SEQUENCE</scope>
    <source>
        <strain evidence="1">KCTC 42187</strain>
    </source>
</reference>
<name>A0A923T7N4_9BACT</name>
<dbReference type="AlphaFoldDB" id="A0A923T7N4"/>
<dbReference type="Proteomes" id="UP000650081">
    <property type="component" value="Unassembled WGS sequence"/>
</dbReference>
<keyword evidence="2" id="KW-1185">Reference proteome</keyword>
<dbReference type="PROSITE" id="PS51257">
    <property type="entry name" value="PROKAR_LIPOPROTEIN"/>
    <property type="match status" value="1"/>
</dbReference>
<dbReference type="RefSeq" id="WP_187466770.1">
    <property type="nucleotide sequence ID" value="NZ_JACSIT010000100.1"/>
</dbReference>
<organism evidence="1 2">
    <name type="scientific">Neolewinella lacunae</name>
    <dbReference type="NCBI Taxonomy" id="1517758"/>
    <lineage>
        <taxon>Bacteria</taxon>
        <taxon>Pseudomonadati</taxon>
        <taxon>Bacteroidota</taxon>
        <taxon>Saprospiria</taxon>
        <taxon>Saprospirales</taxon>
        <taxon>Lewinellaceae</taxon>
        <taxon>Neolewinella</taxon>
    </lineage>
</organism>
<accession>A0A923T7N4</accession>
<gene>
    <name evidence="1" type="ORF">H9S92_11055</name>
</gene>